<comment type="caution">
    <text evidence="1">The sequence shown here is derived from an EMBL/GenBank/DDBJ whole genome shotgun (WGS) entry which is preliminary data.</text>
</comment>
<sequence length="98" mass="10918">MIASINGIHTQEMACLDLLWEHMKVSHIVQCVAILRSESSMECKTVNGCPGLLSHDLQYGIIIRLCKGTALPADISNTVIIDIPRSFEFSEQSLYRIV</sequence>
<reference evidence="1 2" key="1">
    <citation type="journal article" date="2019" name="Sci. Rep.">
        <title>Orb-weaving spider Araneus ventricosus genome elucidates the spidroin gene catalogue.</title>
        <authorList>
            <person name="Kono N."/>
            <person name="Nakamura H."/>
            <person name="Ohtoshi R."/>
            <person name="Moran D.A.P."/>
            <person name="Shinohara A."/>
            <person name="Yoshida Y."/>
            <person name="Fujiwara M."/>
            <person name="Mori M."/>
            <person name="Tomita M."/>
            <person name="Arakawa K."/>
        </authorList>
    </citation>
    <scope>NUCLEOTIDE SEQUENCE [LARGE SCALE GENOMIC DNA]</scope>
</reference>
<evidence type="ECO:0000313" key="2">
    <source>
        <dbReference type="Proteomes" id="UP000499080"/>
    </source>
</evidence>
<keyword evidence="2" id="KW-1185">Reference proteome</keyword>
<dbReference type="AlphaFoldDB" id="A0A4Y2PL29"/>
<protein>
    <submittedName>
        <fullName evidence="1">Uncharacterized protein</fullName>
    </submittedName>
</protein>
<accession>A0A4Y2PL29</accession>
<organism evidence="1 2">
    <name type="scientific">Araneus ventricosus</name>
    <name type="common">Orbweaver spider</name>
    <name type="synonym">Epeira ventricosa</name>
    <dbReference type="NCBI Taxonomy" id="182803"/>
    <lineage>
        <taxon>Eukaryota</taxon>
        <taxon>Metazoa</taxon>
        <taxon>Ecdysozoa</taxon>
        <taxon>Arthropoda</taxon>
        <taxon>Chelicerata</taxon>
        <taxon>Arachnida</taxon>
        <taxon>Araneae</taxon>
        <taxon>Araneomorphae</taxon>
        <taxon>Entelegynae</taxon>
        <taxon>Araneoidea</taxon>
        <taxon>Araneidae</taxon>
        <taxon>Araneus</taxon>
    </lineage>
</organism>
<name>A0A4Y2PL29_ARAVE</name>
<dbReference type="EMBL" id="BGPR01293933">
    <property type="protein sequence ID" value="GBN51842.1"/>
    <property type="molecule type" value="Genomic_DNA"/>
</dbReference>
<proteinExistence type="predicted"/>
<gene>
    <name evidence="1" type="ORF">AVEN_14996_1</name>
</gene>
<dbReference type="Proteomes" id="UP000499080">
    <property type="component" value="Unassembled WGS sequence"/>
</dbReference>
<evidence type="ECO:0000313" key="1">
    <source>
        <dbReference type="EMBL" id="GBN51842.1"/>
    </source>
</evidence>